<proteinExistence type="predicted"/>
<comment type="caution">
    <text evidence="1">The sequence shown here is derived from an EMBL/GenBank/DDBJ whole genome shotgun (WGS) entry which is preliminary data.</text>
</comment>
<name>A0ACC0YVH3_9ROSI</name>
<keyword evidence="2" id="KW-1185">Reference proteome</keyword>
<organism evidence="1 2">
    <name type="scientific">Pistacia integerrima</name>
    <dbReference type="NCBI Taxonomy" id="434235"/>
    <lineage>
        <taxon>Eukaryota</taxon>
        <taxon>Viridiplantae</taxon>
        <taxon>Streptophyta</taxon>
        <taxon>Embryophyta</taxon>
        <taxon>Tracheophyta</taxon>
        <taxon>Spermatophyta</taxon>
        <taxon>Magnoliopsida</taxon>
        <taxon>eudicotyledons</taxon>
        <taxon>Gunneridae</taxon>
        <taxon>Pentapetalae</taxon>
        <taxon>rosids</taxon>
        <taxon>malvids</taxon>
        <taxon>Sapindales</taxon>
        <taxon>Anacardiaceae</taxon>
        <taxon>Pistacia</taxon>
    </lineage>
</organism>
<dbReference type="EMBL" id="CM047740">
    <property type="protein sequence ID" value="KAJ0041251.1"/>
    <property type="molecule type" value="Genomic_DNA"/>
</dbReference>
<reference evidence="2" key="1">
    <citation type="journal article" date="2023" name="G3 (Bethesda)">
        <title>Genome assembly and association tests identify interacting loci associated with vigor, precocity, and sex in interspecific pistachio rootstocks.</title>
        <authorList>
            <person name="Palmer W."/>
            <person name="Jacygrad E."/>
            <person name="Sagayaradj S."/>
            <person name="Cavanaugh K."/>
            <person name="Han R."/>
            <person name="Bertier L."/>
            <person name="Beede B."/>
            <person name="Kafkas S."/>
            <person name="Golino D."/>
            <person name="Preece J."/>
            <person name="Michelmore R."/>
        </authorList>
    </citation>
    <scope>NUCLEOTIDE SEQUENCE [LARGE SCALE GENOMIC DNA]</scope>
</reference>
<gene>
    <name evidence="1" type="ORF">Pint_28024</name>
</gene>
<accession>A0ACC0YVH3</accession>
<dbReference type="Proteomes" id="UP001163603">
    <property type="component" value="Chromosome 5"/>
</dbReference>
<evidence type="ECO:0000313" key="2">
    <source>
        <dbReference type="Proteomes" id="UP001163603"/>
    </source>
</evidence>
<evidence type="ECO:0000313" key="1">
    <source>
        <dbReference type="EMBL" id="KAJ0041251.1"/>
    </source>
</evidence>
<sequence>MIYCPAGGGEVQILFYHLHWHTKNEKKRKRKTWKL</sequence>
<protein>
    <submittedName>
        <fullName evidence="1">Uncharacterized protein</fullName>
    </submittedName>
</protein>